<keyword evidence="6" id="KW-1185">Reference proteome</keyword>
<dbReference type="RefSeq" id="WP_068605766.1">
    <property type="nucleotide sequence ID" value="NZ_CP011388.1"/>
</dbReference>
<dbReference type="Pfam" id="PF02368">
    <property type="entry name" value="Big_2"/>
    <property type="match status" value="1"/>
</dbReference>
<protein>
    <submittedName>
        <fullName evidence="5">Metallophosphoesterase</fullName>
    </submittedName>
</protein>
<dbReference type="Proteomes" id="UP000076927">
    <property type="component" value="Chromosome"/>
</dbReference>
<dbReference type="EMBL" id="CP011388">
    <property type="protein sequence ID" value="ANE46231.1"/>
    <property type="molecule type" value="Genomic_DNA"/>
</dbReference>
<dbReference type="STRING" id="1178515.SY83_08055"/>
<dbReference type="PANTHER" id="PTHR22953:SF153">
    <property type="entry name" value="PURPLE ACID PHOSPHATASE"/>
    <property type="match status" value="1"/>
</dbReference>
<dbReference type="SUPFAM" id="SSF49363">
    <property type="entry name" value="Purple acid phosphatase, N-terminal domain"/>
    <property type="match status" value="1"/>
</dbReference>
<feature type="chain" id="PRO_5008000756" evidence="3">
    <location>
        <begin position="32"/>
        <end position="2033"/>
    </location>
</feature>
<organism evidence="5 6">
    <name type="scientific">Paenibacillus swuensis</name>
    <dbReference type="NCBI Taxonomy" id="1178515"/>
    <lineage>
        <taxon>Bacteria</taxon>
        <taxon>Bacillati</taxon>
        <taxon>Bacillota</taxon>
        <taxon>Bacilli</taxon>
        <taxon>Bacillales</taxon>
        <taxon>Paenibacillaceae</taxon>
        <taxon>Paenibacillus</taxon>
    </lineage>
</organism>
<evidence type="ECO:0000259" key="4">
    <source>
        <dbReference type="PROSITE" id="PS51272"/>
    </source>
</evidence>
<feature type="domain" description="SLH" evidence="4">
    <location>
        <begin position="1908"/>
        <end position="1971"/>
    </location>
</feature>
<evidence type="ECO:0000256" key="3">
    <source>
        <dbReference type="SAM" id="SignalP"/>
    </source>
</evidence>
<evidence type="ECO:0000313" key="5">
    <source>
        <dbReference type="EMBL" id="ANE46231.1"/>
    </source>
</evidence>
<dbReference type="Pfam" id="PF19077">
    <property type="entry name" value="Big_13"/>
    <property type="match status" value="1"/>
</dbReference>
<feature type="compositionally biased region" description="Pro residues" evidence="2">
    <location>
        <begin position="1643"/>
        <end position="1658"/>
    </location>
</feature>
<dbReference type="Gene3D" id="2.60.40.10">
    <property type="entry name" value="Immunoglobulins"/>
    <property type="match status" value="1"/>
</dbReference>
<dbReference type="SUPFAM" id="SSF49373">
    <property type="entry name" value="Invasin/intimin cell-adhesion fragments"/>
    <property type="match status" value="1"/>
</dbReference>
<dbReference type="InterPro" id="IPR001119">
    <property type="entry name" value="SLH_dom"/>
</dbReference>
<dbReference type="Pfam" id="PF00149">
    <property type="entry name" value="Metallophos"/>
    <property type="match status" value="1"/>
</dbReference>
<feature type="region of interest" description="Disordered" evidence="2">
    <location>
        <begin position="1625"/>
        <end position="1659"/>
    </location>
</feature>
<name>A0A172TGR6_9BACL</name>
<dbReference type="InterPro" id="IPR004843">
    <property type="entry name" value="Calcineurin-like_PHP"/>
</dbReference>
<evidence type="ECO:0000313" key="6">
    <source>
        <dbReference type="Proteomes" id="UP000076927"/>
    </source>
</evidence>
<feature type="signal peptide" evidence="3">
    <location>
        <begin position="1"/>
        <end position="31"/>
    </location>
</feature>
<reference evidence="5 6" key="1">
    <citation type="submission" date="2015-01" db="EMBL/GenBank/DDBJ databases">
        <title>Paenibacillus swuensis/DY6/whole genome sequencing.</title>
        <authorList>
            <person name="Kim M.K."/>
            <person name="Srinivasan S."/>
            <person name="Lee J.-J."/>
        </authorList>
    </citation>
    <scope>NUCLEOTIDE SEQUENCE [LARGE SCALE GENOMIC DNA]</scope>
    <source>
        <strain evidence="5 6">DY6</strain>
    </source>
</reference>
<dbReference type="Pfam" id="PF00395">
    <property type="entry name" value="SLH"/>
    <property type="match status" value="3"/>
</dbReference>
<dbReference type="InterPro" id="IPR039331">
    <property type="entry name" value="PAPs-like"/>
</dbReference>
<feature type="domain" description="SLH" evidence="4">
    <location>
        <begin position="1849"/>
        <end position="1907"/>
    </location>
</feature>
<keyword evidence="1 3" id="KW-0732">Signal</keyword>
<dbReference type="PROSITE" id="PS51272">
    <property type="entry name" value="SLH"/>
    <property type="match status" value="3"/>
</dbReference>
<dbReference type="GO" id="GO:0003993">
    <property type="term" value="F:acid phosphatase activity"/>
    <property type="evidence" value="ECO:0007669"/>
    <property type="project" value="InterPro"/>
</dbReference>
<dbReference type="PANTHER" id="PTHR22953">
    <property type="entry name" value="ACID PHOSPHATASE RELATED"/>
    <property type="match status" value="1"/>
</dbReference>
<dbReference type="KEGG" id="pswu:SY83_08055"/>
<evidence type="ECO:0000256" key="2">
    <source>
        <dbReference type="SAM" id="MobiDB-lite"/>
    </source>
</evidence>
<gene>
    <name evidence="5" type="ORF">SY83_08055</name>
</gene>
<dbReference type="Pfam" id="PF09992">
    <property type="entry name" value="NAGPA"/>
    <property type="match status" value="1"/>
</dbReference>
<accession>A0A172TGR6</accession>
<dbReference type="InterPro" id="IPR018711">
    <property type="entry name" value="NAGPA"/>
</dbReference>
<dbReference type="Gene3D" id="2.60.40.1080">
    <property type="match status" value="2"/>
</dbReference>
<dbReference type="Pfam" id="PF16656">
    <property type="entry name" value="Pur_ac_phosph_N"/>
    <property type="match status" value="1"/>
</dbReference>
<dbReference type="PATRIC" id="fig|1178515.4.peg.1600"/>
<dbReference type="Gene3D" id="2.60.40.380">
    <property type="entry name" value="Purple acid phosphatase-like, N-terminal"/>
    <property type="match status" value="1"/>
</dbReference>
<feature type="compositionally biased region" description="Basic and acidic residues" evidence="2">
    <location>
        <begin position="1625"/>
        <end position="1642"/>
    </location>
</feature>
<dbReference type="InterPro" id="IPR008964">
    <property type="entry name" value="Invasin/intimin_cell_adhesion"/>
</dbReference>
<dbReference type="SUPFAM" id="SSF56300">
    <property type="entry name" value="Metallo-dependent phosphatases"/>
    <property type="match status" value="1"/>
</dbReference>
<evidence type="ECO:0000256" key="1">
    <source>
        <dbReference type="ARBA" id="ARBA00022729"/>
    </source>
</evidence>
<feature type="domain" description="SLH" evidence="4">
    <location>
        <begin position="1974"/>
        <end position="2033"/>
    </location>
</feature>
<sequence>MSTTGYRKRLSALLSFIMVLTVILPMGQALAAAQTTAIGQVLDERSMELAPGATYTNYDLQMSRGPQKVHAVEFNPANNPALALEPGMTDGKVYGMQGVTKMASDADKTGNRVIAAVNGDFYDLSTGVPLGLFMGGGKILTSPPSNWFAFGIKPDGSTLYGPSPELARTVTIQGTTTPISHINRLRSTDALILYSSDFHTSTTTNDLGDEVVLDIVSGELKTGSTMTLRVKEVHKNKGNTMLAPGQVVLSASGTKRSVLNGLQAGDEVTASFQLEQAWQNVTMSIGGNVLLVQDGNVIPQGDTSLAPRTAIGTKADGSVVMLEMDGRQPGVSEGMQLQEVGQLMKDMGVVNALNLDGGGSSTFVARLPGETARKVLNRPSDGSERKTANGILLVNRAPEGPASRLVVKPSTERVLTGSSFTFSTAGIDAQGHPASFTGTPVWTVNPSIGAIDNAGQFTAGMVPGVSEINVAADGLTGIGNVEVVNQLTELKFADAEKTLGSGSSEKINVIALRNGQVIQAANNQMEWSVEGPIGTITADGVFTATTETEKTGKIIVKYKGIEASLNVNVGLPPVILEDFETNLDRYYPSAGAQYNTTTVSLESEEEFVRFGNKALKLAYDFTGKPGTSGAYLQAKNAANYIQIPGYPEKISMWVYGDGNKHWLRAQLRDPKGAIGLDFVDQTIGVDFKGWKYMEAAVPKGRALPLTMDMPVRYMETQAAKKDAGAIYVDNIRALYGPAKDDMDPPIIKKISPAQSGITADSTPVITAYGEDYGYNQATHPGTTLIDPDKIRMYVDGSLVPHALYPPEGKIHYTPNVPLADGVHQVKVQVKDLSGNQTTKEWTFQVDTDSAKLSFTTPPTVYSGHIYALQVTAEKVKSIRNAQVEWGFDPSKIEDVHIVHGAKLSGANVSSVINSTYGTVQLNMNNIHLTDLNDTDEFISIQYKVKPTAKDANLFRFVKGIIQFTDTGDTAFPFFGLPISSEIRQHLQLEWDPNGVAQGFFTSISVKDEQGLPVQGAAILADGASIGVTDAQGKLMTSTLTQTVKEYQLQAKKNNQYSAVMPFKVFKLAGSAVPHNISVGMGDDAATSRKFIWHTHPLTEETVVELVEEKKFTDFNASNVEKYTGNTSLYNTLDLGTVRVHKAEANKLKQGTSYVYRVGDGKGNYSAQGKFSTASNSEGAMKFLYFADSQASDLKGYQLWGNTVQKAMDEHPDAQFVMHAGDMVDKGYLENEWNMWYSTAQEQLLKTTLVSVIGNHEYSDKTGNSDFNAHFNQAGNGLENLKGTNFSFNYKNAHFVVLNSERDYEAQKEWLEKDLAQSKSKWTIAMFHRGPYGSIYDTLDVRNLWAPVLEANGVDLVLNGHDHIYLRTHPMKGGKIVPDGQGTNYVVAGSTGPKFYSLTERPWQKVTDAELTQMYASIEITKNTLTFITKTVGGRVVDSFTLGKQEESESIRLDKPEVKLKAGEQTKLQATVSPDSADQSVTWSVYSSQPAAGSTGSVVSVQPDGTVLAIAEGNAVVRAASVVHNVYADSLITVEPGPSVTPEVTGLSLTGKASYVIGESAPTVLESVYSNGTTAVVNNGALYTSSDSSVATVNESGNILAVGEGTSVISAVYGGFRTSMSIEVKAKPSEPDPKPDPNPKPDPDSNPDPGPEPVVPPVIPNREIREVNGEMLKNSRQGQAYVLELTKEIRKLILPGNSLDLLNDLPLIIKHDQYSLSVPADVLKELLKLIPADQLASAKITLDMDVVDRSEVQQMMIRAEQQTSAKLKLAGDILDFSLSIITADGTKKALTEFKTPIEITLLVNSEGKTDLAGMYYFADNGTIEYVGGKLRDGKLTASVHHFSKYGVVEYAAEYADLPSDHWGGHAVAIMSSKHIAKGVGSDQFAPKRKTTRAEFAALVVRMLGIKADSALSFTDVPGNVWYADEVKAAAHAGIVTGTGVNQFSPDAFLTRQEMALMLIKAYEYAATVKVSPSAKSEFNDISQTPAWAKEAIAATKELNLLQGQGNNNFNPQGTATRAESIKALHNLYMLLDQA</sequence>
<dbReference type="InterPro" id="IPR003343">
    <property type="entry name" value="Big_2"/>
</dbReference>
<dbReference type="SMART" id="SM00635">
    <property type="entry name" value="BID_2"/>
    <property type="match status" value="3"/>
</dbReference>
<dbReference type="InterPro" id="IPR008963">
    <property type="entry name" value="Purple_acid_Pase-like_N"/>
</dbReference>
<dbReference type="Gene3D" id="2.60.120.430">
    <property type="entry name" value="Galactose-binding lectin"/>
    <property type="match status" value="1"/>
</dbReference>
<dbReference type="InterPro" id="IPR044016">
    <property type="entry name" value="Big_13"/>
</dbReference>
<dbReference type="Gene3D" id="3.60.21.10">
    <property type="match status" value="1"/>
</dbReference>
<dbReference type="InterPro" id="IPR015914">
    <property type="entry name" value="PAPs_N"/>
</dbReference>
<proteinExistence type="predicted"/>
<dbReference type="GO" id="GO:0046872">
    <property type="term" value="F:metal ion binding"/>
    <property type="evidence" value="ECO:0007669"/>
    <property type="project" value="InterPro"/>
</dbReference>
<dbReference type="Gene3D" id="2.60.40.680">
    <property type="match status" value="1"/>
</dbReference>
<dbReference type="OrthoDB" id="9809781at2"/>
<dbReference type="InterPro" id="IPR013783">
    <property type="entry name" value="Ig-like_fold"/>
</dbReference>
<dbReference type="InterPro" id="IPR029052">
    <property type="entry name" value="Metallo-depent_PP-like"/>
</dbReference>